<reference evidence="3 4" key="1">
    <citation type="submission" date="2018-06" db="EMBL/GenBank/DDBJ databases">
        <authorList>
            <consortium name="Pathogen Informatics"/>
            <person name="Doyle S."/>
        </authorList>
    </citation>
    <scope>NUCLEOTIDE SEQUENCE [LARGE SCALE GENOMIC DNA]</scope>
    <source>
        <strain evidence="3 4">NCTC1934</strain>
    </source>
</reference>
<accession>A0A379JHJ3</accession>
<feature type="transmembrane region" description="Helical" evidence="1">
    <location>
        <begin position="65"/>
        <end position="88"/>
    </location>
</feature>
<dbReference type="Gene3D" id="3.60.10.10">
    <property type="entry name" value="Endonuclease/exonuclease/phosphatase"/>
    <property type="match status" value="1"/>
</dbReference>
<gene>
    <name evidence="3" type="ORF">NCTC1934_04794</name>
</gene>
<dbReference type="InterPro" id="IPR005135">
    <property type="entry name" value="Endo/exonuclease/phosphatase"/>
</dbReference>
<sequence>MVRKQEFTGYSGSAGTAVADTVVVPRPSPVRRWGSRVLLVLGWLALLVGVAGVALHYAPWSQREIVLAASFAPYLMLGALVGAVLLLLARGWRSALVAGAVVAAALFSQLTLFVPDGKASFAVEIPVMQSNLYFGEADADAVVRSVRDNDIELLTLEELTPEMLLRLEAAGLDAELPYRYLAPLGGGAGGGIFSRHPLQDGVTLAGFELANLRATMLHPQRGPVTVFQFHPVPPPLNFAAWVDEMDRIRELLAATSGPAIVGADFNATFDHYAYRQLLTGRFADAAELAGAGRLTSWPEEPSWGPVIGIDRVLVAEGQAEDVRTLAVPGSDHRAVIARLRL</sequence>
<dbReference type="SUPFAM" id="SSF56219">
    <property type="entry name" value="DNase I-like"/>
    <property type="match status" value="1"/>
</dbReference>
<dbReference type="GO" id="GO:0003824">
    <property type="term" value="F:catalytic activity"/>
    <property type="evidence" value="ECO:0007669"/>
    <property type="project" value="InterPro"/>
</dbReference>
<feature type="transmembrane region" description="Helical" evidence="1">
    <location>
        <begin position="95"/>
        <end position="114"/>
    </location>
</feature>
<keyword evidence="1" id="KW-1133">Transmembrane helix</keyword>
<keyword evidence="1" id="KW-0472">Membrane</keyword>
<evidence type="ECO:0000313" key="3">
    <source>
        <dbReference type="EMBL" id="SUD47483.1"/>
    </source>
</evidence>
<evidence type="ECO:0000259" key="2">
    <source>
        <dbReference type="Pfam" id="PF03372"/>
    </source>
</evidence>
<feature type="transmembrane region" description="Helical" evidence="1">
    <location>
        <begin position="37"/>
        <end position="59"/>
    </location>
</feature>
<keyword evidence="1" id="KW-0812">Transmembrane</keyword>
<dbReference type="InterPro" id="IPR036691">
    <property type="entry name" value="Endo/exonu/phosph_ase_sf"/>
</dbReference>
<evidence type="ECO:0000313" key="4">
    <source>
        <dbReference type="Proteomes" id="UP000255467"/>
    </source>
</evidence>
<dbReference type="Pfam" id="PF03372">
    <property type="entry name" value="Exo_endo_phos"/>
    <property type="match status" value="1"/>
</dbReference>
<dbReference type="Proteomes" id="UP000255467">
    <property type="component" value="Unassembled WGS sequence"/>
</dbReference>
<dbReference type="RefSeq" id="WP_169335005.1">
    <property type="nucleotide sequence ID" value="NZ_UGRY01000003.1"/>
</dbReference>
<feature type="domain" description="Endonuclease/exonuclease/phosphatase" evidence="2">
    <location>
        <begin position="128"/>
        <end position="332"/>
    </location>
</feature>
<keyword evidence="4" id="KW-1185">Reference proteome</keyword>
<protein>
    <submittedName>
        <fullName evidence="3">Uncharacterized protein conserved in bacteria</fullName>
    </submittedName>
</protein>
<proteinExistence type="predicted"/>
<evidence type="ECO:0000256" key="1">
    <source>
        <dbReference type="SAM" id="Phobius"/>
    </source>
</evidence>
<name>A0A379JHJ3_9NOCA</name>
<dbReference type="EMBL" id="UGRY01000003">
    <property type="protein sequence ID" value="SUD47483.1"/>
    <property type="molecule type" value="Genomic_DNA"/>
</dbReference>
<organism evidence="3 4">
    <name type="scientific">Nocardia otitidiscaviarum</name>
    <dbReference type="NCBI Taxonomy" id="1823"/>
    <lineage>
        <taxon>Bacteria</taxon>
        <taxon>Bacillati</taxon>
        <taxon>Actinomycetota</taxon>
        <taxon>Actinomycetes</taxon>
        <taxon>Mycobacteriales</taxon>
        <taxon>Nocardiaceae</taxon>
        <taxon>Nocardia</taxon>
    </lineage>
</organism>
<dbReference type="AlphaFoldDB" id="A0A379JHJ3"/>